<feature type="transmembrane region" description="Helical" evidence="6">
    <location>
        <begin position="236"/>
        <end position="256"/>
    </location>
</feature>
<dbReference type="AlphaFoldDB" id="A0A2N0YWZ2"/>
<evidence type="ECO:0000256" key="4">
    <source>
        <dbReference type="ARBA" id="ARBA00022989"/>
    </source>
</evidence>
<evidence type="ECO:0000256" key="5">
    <source>
        <dbReference type="ARBA" id="ARBA00023136"/>
    </source>
</evidence>
<comment type="subcellular location">
    <subcellularLocation>
        <location evidence="1">Cell membrane</location>
        <topology evidence="1">Multi-pass membrane protein</topology>
    </subcellularLocation>
</comment>
<feature type="transmembrane region" description="Helical" evidence="6">
    <location>
        <begin position="48"/>
        <end position="73"/>
    </location>
</feature>
<feature type="transmembrane region" description="Helical" evidence="6">
    <location>
        <begin position="129"/>
        <end position="150"/>
    </location>
</feature>
<dbReference type="GO" id="GO:0005886">
    <property type="term" value="C:plasma membrane"/>
    <property type="evidence" value="ECO:0007669"/>
    <property type="project" value="UniProtKB-SubCell"/>
</dbReference>
<proteinExistence type="predicted"/>
<dbReference type="GO" id="GO:0044341">
    <property type="term" value="P:sodium-dependent phosphate transport"/>
    <property type="evidence" value="ECO:0007669"/>
    <property type="project" value="InterPro"/>
</dbReference>
<dbReference type="PANTHER" id="PTHR10010:SF46">
    <property type="entry name" value="SODIUM-DEPENDENT PHOSPHATE TRANSPORT PROTEIN 2B"/>
    <property type="match status" value="1"/>
</dbReference>
<dbReference type="Pfam" id="PF02690">
    <property type="entry name" value="Na_Pi_cotrans"/>
    <property type="match status" value="2"/>
</dbReference>
<evidence type="ECO:0000256" key="3">
    <source>
        <dbReference type="ARBA" id="ARBA00022692"/>
    </source>
</evidence>
<evidence type="ECO:0000256" key="1">
    <source>
        <dbReference type="ARBA" id="ARBA00004651"/>
    </source>
</evidence>
<dbReference type="GO" id="GO:0005436">
    <property type="term" value="F:sodium:phosphate symporter activity"/>
    <property type="evidence" value="ECO:0007669"/>
    <property type="project" value="InterPro"/>
</dbReference>
<dbReference type="NCBIfam" id="TIGR00704">
    <property type="entry name" value="NaPi_cotrn_rel"/>
    <property type="match status" value="1"/>
</dbReference>
<feature type="transmembrane region" description="Helical" evidence="6">
    <location>
        <begin position="162"/>
        <end position="184"/>
    </location>
</feature>
<feature type="transmembrane region" description="Helical" evidence="6">
    <location>
        <begin position="107"/>
        <end position="123"/>
    </location>
</feature>
<keyword evidence="3 6" id="KW-0812">Transmembrane</keyword>
<name>A0A2N0YWZ2_9BACI</name>
<dbReference type="PANTHER" id="PTHR10010">
    <property type="entry name" value="SOLUTE CARRIER FAMILY 34 SODIUM PHOSPHATE , MEMBER 2-RELATED"/>
    <property type="match status" value="1"/>
</dbReference>
<keyword evidence="2" id="KW-1003">Cell membrane</keyword>
<protein>
    <submittedName>
        <fullName evidence="7">Na/Pi cotransporter</fullName>
    </submittedName>
</protein>
<dbReference type="Proteomes" id="UP000233375">
    <property type="component" value="Unassembled WGS sequence"/>
</dbReference>
<accession>A0A2N0YWZ2</accession>
<comment type="caution">
    <text evidence="7">The sequence shown here is derived from an EMBL/GenBank/DDBJ whole genome shotgun (WGS) entry which is preliminary data.</text>
</comment>
<keyword evidence="5 6" id="KW-0472">Membrane</keyword>
<dbReference type="NCBIfam" id="NF037997">
    <property type="entry name" value="Na_Pi_symport"/>
    <property type="match status" value="1"/>
</dbReference>
<dbReference type="OrthoDB" id="9763003at2"/>
<gene>
    <name evidence="7" type="ORF">CWS01_20560</name>
</gene>
<feature type="transmembrane region" description="Helical" evidence="6">
    <location>
        <begin position="79"/>
        <end position="100"/>
    </location>
</feature>
<evidence type="ECO:0000256" key="2">
    <source>
        <dbReference type="ARBA" id="ARBA00022475"/>
    </source>
</evidence>
<evidence type="ECO:0000313" key="8">
    <source>
        <dbReference type="Proteomes" id="UP000233375"/>
    </source>
</evidence>
<feature type="transmembrane region" description="Helical" evidence="6">
    <location>
        <begin position="6"/>
        <end position="28"/>
    </location>
</feature>
<sequence length="305" mass="33594">MIYIGLFLVFIILFIFGMTILRTGLFNLSSYNLKIWLEKLTDKPWKGFIISIIITALLQSSSAVMVLTIGLIAARALTFPQSIGIILGTNIGTTFTTEFITFNIDHILLPLAIIGVFFILVPNKKWRSLGFILFGIAIVFTAMRGFKYFASILQENPEIKHFLLYMADHTFFALLAGILLTALIQSSTATIGIIMGFLSAGMLPVETAIAVMLGSNIGTCITSYLASIGGEKESKLCAYAHIWLNIGGVILFYPLIDELKLIVASMTADKNVQLAHASLIFNVLSSFLVLPFAEKFGHLIMKIHK</sequence>
<evidence type="ECO:0000313" key="7">
    <source>
        <dbReference type="EMBL" id="PKG21776.1"/>
    </source>
</evidence>
<feature type="transmembrane region" description="Helical" evidence="6">
    <location>
        <begin position="276"/>
        <end position="293"/>
    </location>
</feature>
<evidence type="ECO:0000256" key="6">
    <source>
        <dbReference type="SAM" id="Phobius"/>
    </source>
</evidence>
<dbReference type="InterPro" id="IPR003841">
    <property type="entry name" value="Na/Pi_transpt"/>
</dbReference>
<dbReference type="EMBL" id="PISE01000061">
    <property type="protein sequence ID" value="PKG21776.1"/>
    <property type="molecule type" value="Genomic_DNA"/>
</dbReference>
<dbReference type="InterPro" id="IPR004633">
    <property type="entry name" value="NaPi_cotrn-rel/YqeW-like"/>
</dbReference>
<organism evidence="7 8">
    <name type="scientific">Niallia nealsonii</name>
    <dbReference type="NCBI Taxonomy" id="115979"/>
    <lineage>
        <taxon>Bacteria</taxon>
        <taxon>Bacillati</taxon>
        <taxon>Bacillota</taxon>
        <taxon>Bacilli</taxon>
        <taxon>Bacillales</taxon>
        <taxon>Bacillaceae</taxon>
        <taxon>Niallia</taxon>
    </lineage>
</organism>
<keyword evidence="4 6" id="KW-1133">Transmembrane helix</keyword>
<reference evidence="7 8" key="1">
    <citation type="journal article" date="2003" name="Int. J. Syst. Evol. Microbiol.">
        <title>Bacillus nealsonii sp. nov., isolated from a spacecraft-assembly facility, whose spores are gamma-radiation resistant.</title>
        <authorList>
            <person name="Venkateswaran K."/>
            <person name="Kempf M."/>
            <person name="Chen F."/>
            <person name="Satomi M."/>
            <person name="Nicholson W."/>
            <person name="Kern R."/>
        </authorList>
    </citation>
    <scope>NUCLEOTIDE SEQUENCE [LARGE SCALE GENOMIC DNA]</scope>
    <source>
        <strain evidence="7 8">FO-92</strain>
    </source>
</reference>
<keyword evidence="8" id="KW-1185">Reference proteome</keyword>
<dbReference type="RefSeq" id="WP_101179140.1">
    <property type="nucleotide sequence ID" value="NZ_PISE01000061.1"/>
</dbReference>